<keyword evidence="2" id="KW-0201">Cytochrome c-type biogenesis</keyword>
<dbReference type="InterPro" id="IPR013740">
    <property type="entry name" value="Redoxin"/>
</dbReference>
<dbReference type="InterPro" id="IPR050553">
    <property type="entry name" value="Thioredoxin_ResA/DsbE_sf"/>
</dbReference>
<dbReference type="EMBL" id="BAAAGF010000002">
    <property type="protein sequence ID" value="GAA0744776.1"/>
    <property type="molecule type" value="Genomic_DNA"/>
</dbReference>
<keyword evidence="3" id="KW-1015">Disulfide bond</keyword>
<name>A0ABN1JQS2_9FLAO</name>
<evidence type="ECO:0000256" key="3">
    <source>
        <dbReference type="ARBA" id="ARBA00023157"/>
    </source>
</evidence>
<dbReference type="RefSeq" id="WP_343797816.1">
    <property type="nucleotide sequence ID" value="NZ_BAAAGF010000002.1"/>
</dbReference>
<keyword evidence="7" id="KW-1185">Reference proteome</keyword>
<protein>
    <recommendedName>
        <fullName evidence="5">Thioredoxin domain-containing protein</fullName>
    </recommendedName>
</protein>
<proteinExistence type="predicted"/>
<dbReference type="Gene3D" id="3.40.30.10">
    <property type="entry name" value="Glutaredoxin"/>
    <property type="match status" value="1"/>
</dbReference>
<gene>
    <name evidence="6" type="ORF">GCM10009431_19230</name>
</gene>
<dbReference type="Pfam" id="PF08534">
    <property type="entry name" value="Redoxin"/>
    <property type="match status" value="1"/>
</dbReference>
<dbReference type="PROSITE" id="PS51352">
    <property type="entry name" value="THIOREDOXIN_2"/>
    <property type="match status" value="1"/>
</dbReference>
<dbReference type="CDD" id="cd02966">
    <property type="entry name" value="TlpA_like_family"/>
    <property type="match status" value="1"/>
</dbReference>
<comment type="subcellular location">
    <subcellularLocation>
        <location evidence="1">Cell envelope</location>
    </subcellularLocation>
</comment>
<dbReference type="InterPro" id="IPR036249">
    <property type="entry name" value="Thioredoxin-like_sf"/>
</dbReference>
<feature type="domain" description="Thioredoxin" evidence="5">
    <location>
        <begin position="308"/>
        <end position="452"/>
    </location>
</feature>
<dbReference type="InterPro" id="IPR013766">
    <property type="entry name" value="Thioredoxin_domain"/>
</dbReference>
<evidence type="ECO:0000256" key="1">
    <source>
        <dbReference type="ARBA" id="ARBA00004196"/>
    </source>
</evidence>
<dbReference type="PANTHER" id="PTHR42852">
    <property type="entry name" value="THIOL:DISULFIDE INTERCHANGE PROTEIN DSBE"/>
    <property type="match status" value="1"/>
</dbReference>
<evidence type="ECO:0000256" key="2">
    <source>
        <dbReference type="ARBA" id="ARBA00022748"/>
    </source>
</evidence>
<accession>A0ABN1JQS2</accession>
<organism evidence="6 7">
    <name type="scientific">Gaetbulibacter jejuensis</name>
    <dbReference type="NCBI Taxonomy" id="584607"/>
    <lineage>
        <taxon>Bacteria</taxon>
        <taxon>Pseudomonadati</taxon>
        <taxon>Bacteroidota</taxon>
        <taxon>Flavobacteriia</taxon>
        <taxon>Flavobacteriales</taxon>
        <taxon>Flavobacteriaceae</taxon>
        <taxon>Gaetbulibacter</taxon>
    </lineage>
</organism>
<dbReference type="Proteomes" id="UP001500736">
    <property type="component" value="Unassembled WGS sequence"/>
</dbReference>
<keyword evidence="4" id="KW-0676">Redox-active center</keyword>
<sequence>MKKTLILLSSVTLLMACNEEPKVDYALFSGKIENKNSDKLTVRSGDFTKTIAVAEDGTFADTLRVDTGVYMFNDGKEISNVYLAPGYDLNLTLNTKEFDETIAYTGVGAEVNNYLAGKSLNDEKLSSEIGTPELYALEEEEFLNKINEFNTSKTELLKNSGVLDEDFVAMETKNLKYDYLSNIQRYPTYHEYFAKKEGFKVSDDFMKPLEGIDFTNEEDYNNIAAYKAMVQNHYSTKLNSGENVEATFKELNALNAPSIKKDLAKMLAYEVSPGNENLEAYYNGVSSLSDDQEFKDKLTEKYNKVKLLAKGNPSPEFTKYENHKGGTTSLSDLKGKYVYIDVWATWCGPCKREIPFLKEVEAQFHGKNIEFVSTSIDVAKDHDAWVEMVKEKELGGIQLFADNDWKSQFVQDYAIEGIPRFILVDPDGNIVSADAPRPSSPKLVELFEELSI</sequence>
<evidence type="ECO:0000313" key="7">
    <source>
        <dbReference type="Proteomes" id="UP001500736"/>
    </source>
</evidence>
<reference evidence="6 7" key="1">
    <citation type="journal article" date="2019" name="Int. J. Syst. Evol. Microbiol.">
        <title>The Global Catalogue of Microorganisms (GCM) 10K type strain sequencing project: providing services to taxonomists for standard genome sequencing and annotation.</title>
        <authorList>
            <consortium name="The Broad Institute Genomics Platform"/>
            <consortium name="The Broad Institute Genome Sequencing Center for Infectious Disease"/>
            <person name="Wu L."/>
            <person name="Ma J."/>
        </authorList>
    </citation>
    <scope>NUCLEOTIDE SEQUENCE [LARGE SCALE GENOMIC DNA]</scope>
    <source>
        <strain evidence="6 7">JCM 15976</strain>
    </source>
</reference>
<evidence type="ECO:0000256" key="4">
    <source>
        <dbReference type="ARBA" id="ARBA00023284"/>
    </source>
</evidence>
<evidence type="ECO:0000313" key="6">
    <source>
        <dbReference type="EMBL" id="GAA0744776.1"/>
    </source>
</evidence>
<dbReference type="SUPFAM" id="SSF52833">
    <property type="entry name" value="Thioredoxin-like"/>
    <property type="match status" value="1"/>
</dbReference>
<evidence type="ECO:0000259" key="5">
    <source>
        <dbReference type="PROSITE" id="PS51352"/>
    </source>
</evidence>
<dbReference type="PANTHER" id="PTHR42852:SF6">
    <property type="entry name" value="THIOL:DISULFIDE INTERCHANGE PROTEIN DSBE"/>
    <property type="match status" value="1"/>
</dbReference>
<comment type="caution">
    <text evidence="6">The sequence shown here is derived from an EMBL/GenBank/DDBJ whole genome shotgun (WGS) entry which is preliminary data.</text>
</comment>
<dbReference type="PROSITE" id="PS51257">
    <property type="entry name" value="PROKAR_LIPOPROTEIN"/>
    <property type="match status" value="1"/>
</dbReference>